<organism evidence="3 4">
    <name type="scientific">Sinosporangium album</name>
    <dbReference type="NCBI Taxonomy" id="504805"/>
    <lineage>
        <taxon>Bacteria</taxon>
        <taxon>Bacillati</taxon>
        <taxon>Actinomycetota</taxon>
        <taxon>Actinomycetes</taxon>
        <taxon>Streptosporangiales</taxon>
        <taxon>Streptosporangiaceae</taxon>
        <taxon>Sinosporangium</taxon>
    </lineage>
</organism>
<dbReference type="Gene3D" id="3.90.79.10">
    <property type="entry name" value="Nucleoside Triphosphate Pyrophosphohydrolase"/>
    <property type="match status" value="1"/>
</dbReference>
<dbReference type="GO" id="GO:0005829">
    <property type="term" value="C:cytosol"/>
    <property type="evidence" value="ECO:0007669"/>
    <property type="project" value="TreeGrafter"/>
</dbReference>
<dbReference type="CDD" id="cd24161">
    <property type="entry name" value="NUDIX_ADPRase_Ndx2"/>
    <property type="match status" value="1"/>
</dbReference>
<evidence type="ECO:0000313" key="3">
    <source>
        <dbReference type="EMBL" id="SDI55055.1"/>
    </source>
</evidence>
<accession>A0A1G8LHG5</accession>
<proteinExistence type="predicted"/>
<sequence>MPENIEPNIKQLSSTIVHETPYMRLRHDEIQRMDGSRGLYSYVEKPDFALIIPMENDGFHLIEQYRYPIGRRSIEFPQGTLPNLATVDPEQLARIELRQETGLSSESMRHLGHLYCAAGLTAQGFDVFLATGLSHGEPELEAEEQDLRHQWFSRKEVNEMICSGVIVDDSTLAAYTLLMLNEQV</sequence>
<evidence type="ECO:0000256" key="2">
    <source>
        <dbReference type="ARBA" id="ARBA00022801"/>
    </source>
</evidence>
<dbReference type="GO" id="GO:0016787">
    <property type="term" value="F:hydrolase activity"/>
    <property type="evidence" value="ECO:0007669"/>
    <property type="project" value="UniProtKB-KW"/>
</dbReference>
<evidence type="ECO:0000313" key="4">
    <source>
        <dbReference type="Proteomes" id="UP000198923"/>
    </source>
</evidence>
<comment type="cofactor">
    <cofactor evidence="1">
        <name>Mg(2+)</name>
        <dbReference type="ChEBI" id="CHEBI:18420"/>
    </cofactor>
</comment>
<keyword evidence="4" id="KW-1185">Reference proteome</keyword>
<reference evidence="3 4" key="1">
    <citation type="submission" date="2016-10" db="EMBL/GenBank/DDBJ databases">
        <authorList>
            <person name="de Groot N.N."/>
        </authorList>
    </citation>
    <scope>NUCLEOTIDE SEQUENCE [LARGE SCALE GENOMIC DNA]</scope>
    <source>
        <strain evidence="3 4">CPCC 201354</strain>
    </source>
</reference>
<dbReference type="OrthoDB" id="177518at2"/>
<dbReference type="PANTHER" id="PTHR11839:SF18">
    <property type="entry name" value="NUDIX HYDROLASE DOMAIN-CONTAINING PROTEIN"/>
    <property type="match status" value="1"/>
</dbReference>
<name>A0A1G8LHG5_9ACTN</name>
<keyword evidence="2" id="KW-0378">Hydrolase</keyword>
<dbReference type="RefSeq" id="WP_093176271.1">
    <property type="nucleotide sequence ID" value="NZ_FNCN01000068.1"/>
</dbReference>
<dbReference type="SUPFAM" id="SSF55811">
    <property type="entry name" value="Nudix"/>
    <property type="match status" value="1"/>
</dbReference>
<dbReference type="AlphaFoldDB" id="A0A1G8LHG5"/>
<dbReference type="InterPro" id="IPR015797">
    <property type="entry name" value="NUDIX_hydrolase-like_dom_sf"/>
</dbReference>
<dbReference type="GO" id="GO:0006753">
    <property type="term" value="P:nucleoside phosphate metabolic process"/>
    <property type="evidence" value="ECO:0007669"/>
    <property type="project" value="TreeGrafter"/>
</dbReference>
<dbReference type="PANTHER" id="PTHR11839">
    <property type="entry name" value="UDP/ADP-SUGAR PYROPHOSPHATASE"/>
    <property type="match status" value="1"/>
</dbReference>
<gene>
    <name evidence="3" type="ORF">SAMN05421505_1685</name>
</gene>
<evidence type="ECO:0000256" key="1">
    <source>
        <dbReference type="ARBA" id="ARBA00001946"/>
    </source>
</evidence>
<dbReference type="GO" id="GO:0019693">
    <property type="term" value="P:ribose phosphate metabolic process"/>
    <property type="evidence" value="ECO:0007669"/>
    <property type="project" value="TreeGrafter"/>
</dbReference>
<dbReference type="STRING" id="504805.SAMN05421505_1685"/>
<dbReference type="Proteomes" id="UP000198923">
    <property type="component" value="Unassembled WGS sequence"/>
</dbReference>
<dbReference type="EMBL" id="FNCN01000068">
    <property type="protein sequence ID" value="SDI55055.1"/>
    <property type="molecule type" value="Genomic_DNA"/>
</dbReference>
<protein>
    <submittedName>
        <fullName evidence="3">Uncharacterized protein</fullName>
    </submittedName>
</protein>